<dbReference type="SUPFAM" id="SSF90123">
    <property type="entry name" value="ABC transporter transmembrane region"/>
    <property type="match status" value="1"/>
</dbReference>
<dbReference type="InterPro" id="IPR027417">
    <property type="entry name" value="P-loop_NTPase"/>
</dbReference>
<feature type="domain" description="ABC transmembrane type-1" evidence="10">
    <location>
        <begin position="68"/>
        <end position="348"/>
    </location>
</feature>
<sequence length="622" mass="68858">MAELNRSDRERNGGATRPMGHPMGMGGPMGGGPGARGMMAKVRPKNTKATLKRMWQYLSRQRAGLISVFILTALSSGLALIGPYLIGVSIDEYIIPRNYSGLIGLCTALLGVYVFSAVMSWIQAYVMTGVSQRTVRELREDMFGRIQKLPLQFFDSKTHGELMSRTTNDIENVSNTLNQSVTQLISSVITVVGALIFMLKLNVWLTLLSLITIPLVMIITGKISGYTRNYFSGQQKHLGEINGFIEETISGQRVVKAFRREEKAIQDFNVINGKLRSAGSKAQIFSGMIGPIMNVLNNMSFALLAAVGGWMALNDMTTIGIIVSFLNYSKQFGRPINELANQFNMIQSGVAGAERVFEIMDTKTEYEEQAGHKELRQVKGEVILDHVSFRYKEDVPILKHVSLTAKPGDTVALVGPTGAGKTTIINLLTRFYDIQEGTITIDGEAIHHLDKDQLRQQLGIVLQDAYLFSDTIRENIRYGRLDATDEEIEAAAKLANADSFIRKLPQGYDTILSAEGSNLSQGQRQLITIARAILADPAILILDEATSSVDTRTEMHIQEAMNSLMKGRTSFVIAHRLSTIREADQILVINGGEIIERGTHQELLDQKGFYHDLYNSQFKRVG</sequence>
<proteinExistence type="predicted"/>
<keyword evidence="4 11" id="KW-0067">ATP-binding</keyword>
<evidence type="ECO:0000259" key="9">
    <source>
        <dbReference type="PROSITE" id="PS50893"/>
    </source>
</evidence>
<evidence type="ECO:0000256" key="5">
    <source>
        <dbReference type="ARBA" id="ARBA00022989"/>
    </source>
</evidence>
<keyword evidence="5 8" id="KW-1133">Transmembrane helix</keyword>
<dbReference type="CDD" id="cd18547">
    <property type="entry name" value="ABC_6TM_Tm288_like"/>
    <property type="match status" value="1"/>
</dbReference>
<keyword evidence="2 8" id="KW-0812">Transmembrane</keyword>
<feature type="transmembrane region" description="Helical" evidence="8">
    <location>
        <begin position="205"/>
        <end position="226"/>
    </location>
</feature>
<organism evidence="11 12">
    <name type="scientific">Paenibacillus vulneris</name>
    <dbReference type="NCBI Taxonomy" id="1133364"/>
    <lineage>
        <taxon>Bacteria</taxon>
        <taxon>Bacillati</taxon>
        <taxon>Bacillota</taxon>
        <taxon>Bacilli</taxon>
        <taxon>Bacillales</taxon>
        <taxon>Paenibacillaceae</taxon>
        <taxon>Paenibacillus</taxon>
    </lineage>
</organism>
<evidence type="ECO:0000313" key="11">
    <source>
        <dbReference type="EMBL" id="MFD1224397.1"/>
    </source>
</evidence>
<protein>
    <submittedName>
        <fullName evidence="11">ABC transporter ATP-binding protein</fullName>
    </submittedName>
</protein>
<comment type="subcellular location">
    <subcellularLocation>
        <location evidence="1">Cell membrane</location>
        <topology evidence="1">Multi-pass membrane protein</topology>
    </subcellularLocation>
</comment>
<dbReference type="InterPro" id="IPR011527">
    <property type="entry name" value="ABC1_TM_dom"/>
</dbReference>
<name>A0ABW3UU26_9BACL</name>
<dbReference type="PANTHER" id="PTHR43394:SF1">
    <property type="entry name" value="ATP-BINDING CASSETTE SUB-FAMILY B MEMBER 10, MITOCHONDRIAL"/>
    <property type="match status" value="1"/>
</dbReference>
<dbReference type="Pfam" id="PF00664">
    <property type="entry name" value="ABC_membrane"/>
    <property type="match status" value="1"/>
</dbReference>
<evidence type="ECO:0000256" key="3">
    <source>
        <dbReference type="ARBA" id="ARBA00022741"/>
    </source>
</evidence>
<evidence type="ECO:0000256" key="2">
    <source>
        <dbReference type="ARBA" id="ARBA00022692"/>
    </source>
</evidence>
<dbReference type="PROSITE" id="PS50929">
    <property type="entry name" value="ABC_TM1F"/>
    <property type="match status" value="1"/>
</dbReference>
<dbReference type="Proteomes" id="UP001597180">
    <property type="component" value="Unassembled WGS sequence"/>
</dbReference>
<keyword evidence="3" id="KW-0547">Nucleotide-binding</keyword>
<dbReference type="InterPro" id="IPR036640">
    <property type="entry name" value="ABC1_TM_sf"/>
</dbReference>
<evidence type="ECO:0000256" key="4">
    <source>
        <dbReference type="ARBA" id="ARBA00022840"/>
    </source>
</evidence>
<feature type="compositionally biased region" description="Basic and acidic residues" evidence="7">
    <location>
        <begin position="1"/>
        <end position="12"/>
    </location>
</feature>
<feature type="domain" description="ABC transporter" evidence="9">
    <location>
        <begin position="382"/>
        <end position="616"/>
    </location>
</feature>
<feature type="transmembrane region" description="Helical" evidence="8">
    <location>
        <begin position="99"/>
        <end position="126"/>
    </location>
</feature>
<dbReference type="InterPro" id="IPR003439">
    <property type="entry name" value="ABC_transporter-like_ATP-bd"/>
</dbReference>
<keyword evidence="12" id="KW-1185">Reference proteome</keyword>
<dbReference type="InterPro" id="IPR017871">
    <property type="entry name" value="ABC_transporter-like_CS"/>
</dbReference>
<dbReference type="EMBL" id="JBHTLU010000045">
    <property type="protein sequence ID" value="MFD1224397.1"/>
    <property type="molecule type" value="Genomic_DNA"/>
</dbReference>
<dbReference type="PANTHER" id="PTHR43394">
    <property type="entry name" value="ATP-DEPENDENT PERMEASE MDL1, MITOCHONDRIAL"/>
    <property type="match status" value="1"/>
</dbReference>
<dbReference type="RefSeq" id="WP_377740917.1">
    <property type="nucleotide sequence ID" value="NZ_BAABJG010000004.1"/>
</dbReference>
<dbReference type="InterPro" id="IPR039421">
    <property type="entry name" value="Type_1_exporter"/>
</dbReference>
<feature type="region of interest" description="Disordered" evidence="7">
    <location>
        <begin position="1"/>
        <end position="26"/>
    </location>
</feature>
<dbReference type="Pfam" id="PF00005">
    <property type="entry name" value="ABC_tran"/>
    <property type="match status" value="1"/>
</dbReference>
<evidence type="ECO:0000256" key="8">
    <source>
        <dbReference type="SAM" id="Phobius"/>
    </source>
</evidence>
<evidence type="ECO:0000256" key="7">
    <source>
        <dbReference type="SAM" id="MobiDB-lite"/>
    </source>
</evidence>
<evidence type="ECO:0000256" key="1">
    <source>
        <dbReference type="ARBA" id="ARBA00004651"/>
    </source>
</evidence>
<dbReference type="InterPro" id="IPR003593">
    <property type="entry name" value="AAA+_ATPase"/>
</dbReference>
<evidence type="ECO:0000313" key="12">
    <source>
        <dbReference type="Proteomes" id="UP001597180"/>
    </source>
</evidence>
<dbReference type="Gene3D" id="3.40.50.300">
    <property type="entry name" value="P-loop containing nucleotide triphosphate hydrolases"/>
    <property type="match status" value="1"/>
</dbReference>
<dbReference type="PROSITE" id="PS00211">
    <property type="entry name" value="ABC_TRANSPORTER_1"/>
    <property type="match status" value="1"/>
</dbReference>
<dbReference type="PROSITE" id="PS50893">
    <property type="entry name" value="ABC_TRANSPORTER_2"/>
    <property type="match status" value="1"/>
</dbReference>
<feature type="transmembrane region" description="Helical" evidence="8">
    <location>
        <begin position="301"/>
        <end position="326"/>
    </location>
</feature>
<dbReference type="SUPFAM" id="SSF52540">
    <property type="entry name" value="P-loop containing nucleoside triphosphate hydrolases"/>
    <property type="match status" value="1"/>
</dbReference>
<reference evidence="12" key="1">
    <citation type="journal article" date="2019" name="Int. J. Syst. Evol. Microbiol.">
        <title>The Global Catalogue of Microorganisms (GCM) 10K type strain sequencing project: providing services to taxonomists for standard genome sequencing and annotation.</title>
        <authorList>
            <consortium name="The Broad Institute Genomics Platform"/>
            <consortium name="The Broad Institute Genome Sequencing Center for Infectious Disease"/>
            <person name="Wu L."/>
            <person name="Ma J."/>
        </authorList>
    </citation>
    <scope>NUCLEOTIDE SEQUENCE [LARGE SCALE GENOMIC DNA]</scope>
    <source>
        <strain evidence="12">CCUG 53270</strain>
    </source>
</reference>
<comment type="caution">
    <text evidence="11">The sequence shown here is derived from an EMBL/GenBank/DDBJ whole genome shotgun (WGS) entry which is preliminary data.</text>
</comment>
<dbReference type="GO" id="GO:0005524">
    <property type="term" value="F:ATP binding"/>
    <property type="evidence" value="ECO:0007669"/>
    <property type="project" value="UniProtKB-KW"/>
</dbReference>
<keyword evidence="6 8" id="KW-0472">Membrane</keyword>
<dbReference type="CDD" id="cd03254">
    <property type="entry name" value="ABCC_Glucan_exporter_like"/>
    <property type="match status" value="1"/>
</dbReference>
<evidence type="ECO:0000259" key="10">
    <source>
        <dbReference type="PROSITE" id="PS50929"/>
    </source>
</evidence>
<dbReference type="SMART" id="SM00382">
    <property type="entry name" value="AAA"/>
    <property type="match status" value="1"/>
</dbReference>
<feature type="transmembrane region" description="Helical" evidence="8">
    <location>
        <begin position="63"/>
        <end position="87"/>
    </location>
</feature>
<accession>A0ABW3UU26</accession>
<evidence type="ECO:0000256" key="6">
    <source>
        <dbReference type="ARBA" id="ARBA00023136"/>
    </source>
</evidence>
<dbReference type="Gene3D" id="1.20.1560.10">
    <property type="entry name" value="ABC transporter type 1, transmembrane domain"/>
    <property type="match status" value="1"/>
</dbReference>
<feature type="transmembrane region" description="Helical" evidence="8">
    <location>
        <begin position="181"/>
        <end position="199"/>
    </location>
</feature>
<gene>
    <name evidence="11" type="ORF">ACFQ4B_30250</name>
</gene>